<dbReference type="Proteomes" id="UP000275267">
    <property type="component" value="Unassembled WGS sequence"/>
</dbReference>
<reference evidence="4" key="1">
    <citation type="journal article" date="2019" name="Nat. Commun.">
        <title>The genome of broomcorn millet.</title>
        <authorList>
            <person name="Zou C."/>
            <person name="Miki D."/>
            <person name="Li D."/>
            <person name="Tang Q."/>
            <person name="Xiao L."/>
            <person name="Rajput S."/>
            <person name="Deng P."/>
            <person name="Jia W."/>
            <person name="Huang R."/>
            <person name="Zhang M."/>
            <person name="Sun Y."/>
            <person name="Hu J."/>
            <person name="Fu X."/>
            <person name="Schnable P.S."/>
            <person name="Li F."/>
            <person name="Zhang H."/>
            <person name="Feng B."/>
            <person name="Zhu X."/>
            <person name="Liu R."/>
            <person name="Schnable J.C."/>
            <person name="Zhu J.-K."/>
            <person name="Zhang H."/>
        </authorList>
    </citation>
    <scope>NUCLEOTIDE SEQUENCE [LARGE SCALE GENOMIC DNA]</scope>
</reference>
<dbReference type="EMBL" id="PQIB02000003">
    <property type="protein sequence ID" value="RLN28561.1"/>
    <property type="molecule type" value="Genomic_DNA"/>
</dbReference>
<evidence type="ECO:0000313" key="3">
    <source>
        <dbReference type="EMBL" id="RLN28561.1"/>
    </source>
</evidence>
<evidence type="ECO:0000259" key="2">
    <source>
        <dbReference type="PROSITE" id="PS50858"/>
    </source>
</evidence>
<dbReference type="AlphaFoldDB" id="A0A3L6SXR7"/>
<feature type="compositionally biased region" description="Polar residues" evidence="1">
    <location>
        <begin position="306"/>
        <end position="317"/>
    </location>
</feature>
<feature type="region of interest" description="Disordered" evidence="1">
    <location>
        <begin position="559"/>
        <end position="591"/>
    </location>
</feature>
<feature type="domain" description="BSD" evidence="2">
    <location>
        <begin position="219"/>
        <end position="271"/>
    </location>
</feature>
<dbReference type="PANTHER" id="PTHR31923">
    <property type="entry name" value="BSD DOMAIN-CONTAINING PROTEIN"/>
    <property type="match status" value="1"/>
</dbReference>
<dbReference type="PROSITE" id="PS50858">
    <property type="entry name" value="BSD"/>
    <property type="match status" value="1"/>
</dbReference>
<dbReference type="PANTHER" id="PTHR31923:SF5">
    <property type="entry name" value="OS05G0510700 PROTEIN"/>
    <property type="match status" value="1"/>
</dbReference>
<name>A0A3L6SXR7_PANMI</name>
<feature type="compositionally biased region" description="Acidic residues" evidence="1">
    <location>
        <begin position="396"/>
        <end position="411"/>
    </location>
</feature>
<feature type="region of interest" description="Disordered" evidence="1">
    <location>
        <begin position="1"/>
        <end position="79"/>
    </location>
</feature>
<proteinExistence type="predicted"/>
<feature type="compositionally biased region" description="Acidic residues" evidence="1">
    <location>
        <begin position="428"/>
        <end position="440"/>
    </location>
</feature>
<keyword evidence="4" id="KW-1185">Reference proteome</keyword>
<comment type="caution">
    <text evidence="3">The sequence shown here is derived from an EMBL/GenBank/DDBJ whole genome shotgun (WGS) entry which is preliminary data.</text>
</comment>
<feature type="compositionally biased region" description="Acidic residues" evidence="1">
    <location>
        <begin position="111"/>
        <end position="129"/>
    </location>
</feature>
<dbReference type="InterPro" id="IPR005607">
    <property type="entry name" value="BSD_dom"/>
</dbReference>
<feature type="compositionally biased region" description="Polar residues" evidence="1">
    <location>
        <begin position="326"/>
        <end position="349"/>
    </location>
</feature>
<accession>A0A3L6SXR7</accession>
<dbReference type="Pfam" id="PF03909">
    <property type="entry name" value="BSD"/>
    <property type="match status" value="1"/>
</dbReference>
<protein>
    <recommendedName>
        <fullName evidence="2">BSD domain-containing protein</fullName>
    </recommendedName>
</protein>
<evidence type="ECO:0000313" key="4">
    <source>
        <dbReference type="Proteomes" id="UP000275267"/>
    </source>
</evidence>
<dbReference type="SUPFAM" id="SSF140383">
    <property type="entry name" value="BSD domain-like"/>
    <property type="match status" value="1"/>
</dbReference>
<dbReference type="SMART" id="SM00751">
    <property type="entry name" value="BSD"/>
    <property type="match status" value="1"/>
</dbReference>
<gene>
    <name evidence="3" type="ORF">C2845_PM05G32460</name>
</gene>
<dbReference type="OrthoDB" id="2021158at2759"/>
<feature type="compositionally biased region" description="Low complexity" evidence="1">
    <location>
        <begin position="576"/>
        <end position="591"/>
    </location>
</feature>
<organism evidence="3 4">
    <name type="scientific">Panicum miliaceum</name>
    <name type="common">Proso millet</name>
    <name type="synonym">Broomcorn millet</name>
    <dbReference type="NCBI Taxonomy" id="4540"/>
    <lineage>
        <taxon>Eukaryota</taxon>
        <taxon>Viridiplantae</taxon>
        <taxon>Streptophyta</taxon>
        <taxon>Embryophyta</taxon>
        <taxon>Tracheophyta</taxon>
        <taxon>Spermatophyta</taxon>
        <taxon>Magnoliopsida</taxon>
        <taxon>Liliopsida</taxon>
        <taxon>Poales</taxon>
        <taxon>Poaceae</taxon>
        <taxon>PACMAD clade</taxon>
        <taxon>Panicoideae</taxon>
        <taxon>Panicodae</taxon>
        <taxon>Paniceae</taxon>
        <taxon>Panicinae</taxon>
        <taxon>Panicum</taxon>
        <taxon>Panicum sect. Panicum</taxon>
    </lineage>
</organism>
<evidence type="ECO:0000256" key="1">
    <source>
        <dbReference type="SAM" id="MobiDB-lite"/>
    </source>
</evidence>
<feature type="region of interest" description="Disordered" evidence="1">
    <location>
        <begin position="301"/>
        <end position="361"/>
    </location>
</feature>
<feature type="region of interest" description="Disordered" evidence="1">
    <location>
        <begin position="93"/>
        <end position="134"/>
    </location>
</feature>
<dbReference type="InterPro" id="IPR035925">
    <property type="entry name" value="BSD_dom_sf"/>
</dbReference>
<feature type="region of interest" description="Disordered" evidence="1">
    <location>
        <begin position="384"/>
        <end position="445"/>
    </location>
</feature>
<sequence>MSWLARSIAATLSSPRGEPDSDPDEPEPEPASAGSGAGPGEEESSPRGRGTNRDPGAEEPEQQPGTPSRGVKDDISELTETLTRRLWGVASFLAPPPEVSTPRAGAAAPAEGEEDEEVGDGGADGEESEALSPRIAGIRSDLAEVGERVRSGFSMLQNNLAVAEISKIASSILPFGQGDDDEGEPVPGVTEEVVVFVRHISTRPETWLDFPLFISERYADDFELSDAQYVHALSIEHLVPGLSDLKIQICSTDMTEACFWKIYFVLLHSKLNKQDAELLSTPQILEAREQLLQSLQARNKRGSKFSGESSENVNASTAPAEEKVIQPSSIQDKAETSEISSFEEPTSDITPEIESEKFPISTTDVEIVDKSVIEEELAVKNESKTSPVQFKHRFETDEDEVDEWPDDDPAEEVGAANNRTSLGHEEDVSFSDLEDDEDDDVNKRDEQYSSGQCALVIVAVVFSRQAIAVCRFCSGSDSDPPVLSFDVYSSEQSALFLDTAPWGAAAWSLRRQALRQCRGDAPRRLTGGRMEPLVVSRRAIGVPSRDGETARAVRVRWARGARGRPSEGATGRDHAAALPSPLSAEAARLPG</sequence>